<keyword evidence="2" id="KW-1185">Reference proteome</keyword>
<dbReference type="OrthoDB" id="7449554at2"/>
<dbReference type="EMBL" id="VLLL01000010">
    <property type="protein sequence ID" value="TWJ07679.1"/>
    <property type="molecule type" value="Genomic_DNA"/>
</dbReference>
<dbReference type="RefSeq" id="WP_147143729.1">
    <property type="nucleotide sequence ID" value="NZ_BAABIJ010000006.1"/>
</dbReference>
<dbReference type="AlphaFoldDB" id="A0A562UPY5"/>
<sequence>MSISVQCPLCRGHKKTPLDGEADSLPLETIDCHHCDGDGFVPFATVRPFRRATGTAAVARPPDHGR</sequence>
<evidence type="ECO:0000313" key="2">
    <source>
        <dbReference type="Proteomes" id="UP000321617"/>
    </source>
</evidence>
<gene>
    <name evidence="1" type="ORF">LX16_4838</name>
</gene>
<reference evidence="1 2" key="1">
    <citation type="journal article" date="2013" name="Stand. Genomic Sci.">
        <title>Genomic Encyclopedia of Type Strains, Phase I: The one thousand microbial genomes (KMG-I) project.</title>
        <authorList>
            <person name="Kyrpides N.C."/>
            <person name="Woyke T."/>
            <person name="Eisen J.A."/>
            <person name="Garrity G."/>
            <person name="Lilburn T.G."/>
            <person name="Beck B.J."/>
            <person name="Whitman W.B."/>
            <person name="Hugenholtz P."/>
            <person name="Klenk H.P."/>
        </authorList>
    </citation>
    <scope>NUCLEOTIDE SEQUENCE [LARGE SCALE GENOMIC DNA]</scope>
    <source>
        <strain evidence="1 2">DSM 45044</strain>
    </source>
</reference>
<name>A0A562UPY5_9ACTN</name>
<organism evidence="1 2">
    <name type="scientific">Stackebrandtia albiflava</name>
    <dbReference type="NCBI Taxonomy" id="406432"/>
    <lineage>
        <taxon>Bacteria</taxon>
        <taxon>Bacillati</taxon>
        <taxon>Actinomycetota</taxon>
        <taxon>Actinomycetes</taxon>
        <taxon>Glycomycetales</taxon>
        <taxon>Glycomycetaceae</taxon>
        <taxon>Stackebrandtia</taxon>
    </lineage>
</organism>
<accession>A0A562UPY5</accession>
<proteinExistence type="predicted"/>
<protein>
    <submittedName>
        <fullName evidence="1">Uncharacterized protein</fullName>
    </submittedName>
</protein>
<evidence type="ECO:0000313" key="1">
    <source>
        <dbReference type="EMBL" id="TWJ07679.1"/>
    </source>
</evidence>
<dbReference type="Proteomes" id="UP000321617">
    <property type="component" value="Unassembled WGS sequence"/>
</dbReference>
<comment type="caution">
    <text evidence="1">The sequence shown here is derived from an EMBL/GenBank/DDBJ whole genome shotgun (WGS) entry which is preliminary data.</text>
</comment>